<dbReference type="InterPro" id="IPR027275">
    <property type="entry name" value="PRC-brl_dom"/>
</dbReference>
<name>A0ABT9PNP8_9HYPH</name>
<feature type="region of interest" description="Disordered" evidence="1">
    <location>
        <begin position="30"/>
        <end position="56"/>
    </location>
</feature>
<evidence type="ECO:0000256" key="2">
    <source>
        <dbReference type="SAM" id="SignalP"/>
    </source>
</evidence>
<dbReference type="EMBL" id="JAUSRF010000001">
    <property type="protein sequence ID" value="MDP9835329.1"/>
    <property type="molecule type" value="Genomic_DNA"/>
</dbReference>
<feature type="region of interest" description="Disordered" evidence="1">
    <location>
        <begin position="164"/>
        <end position="208"/>
    </location>
</feature>
<protein>
    <submittedName>
        <fullName evidence="4">Sporulation protein YlmC with PRC-barrel domain</fullName>
    </submittedName>
</protein>
<keyword evidence="2" id="KW-0732">Signal</keyword>
<dbReference type="SUPFAM" id="SSF50346">
    <property type="entry name" value="PRC-barrel domain"/>
    <property type="match status" value="1"/>
</dbReference>
<dbReference type="PANTHER" id="PTHR36505">
    <property type="entry name" value="BLR1072 PROTEIN"/>
    <property type="match status" value="1"/>
</dbReference>
<feature type="compositionally biased region" description="Low complexity" evidence="1">
    <location>
        <begin position="167"/>
        <end position="208"/>
    </location>
</feature>
<proteinExistence type="predicted"/>
<organism evidence="4 5">
    <name type="scientific">Neorhizobium huautlense</name>
    <dbReference type="NCBI Taxonomy" id="67774"/>
    <lineage>
        <taxon>Bacteria</taxon>
        <taxon>Pseudomonadati</taxon>
        <taxon>Pseudomonadota</taxon>
        <taxon>Alphaproteobacteria</taxon>
        <taxon>Hyphomicrobiales</taxon>
        <taxon>Rhizobiaceae</taxon>
        <taxon>Rhizobium/Agrobacterium group</taxon>
        <taxon>Neorhizobium</taxon>
    </lineage>
</organism>
<accession>A0ABT9PNP8</accession>
<feature type="domain" description="PRC-barrel" evidence="3">
    <location>
        <begin position="75"/>
        <end position="148"/>
    </location>
</feature>
<dbReference type="Pfam" id="PF05239">
    <property type="entry name" value="PRC"/>
    <property type="match status" value="1"/>
</dbReference>
<comment type="caution">
    <text evidence="4">The sequence shown here is derived from an EMBL/GenBank/DDBJ whole genome shotgun (WGS) entry which is preliminary data.</text>
</comment>
<evidence type="ECO:0000313" key="4">
    <source>
        <dbReference type="EMBL" id="MDP9835329.1"/>
    </source>
</evidence>
<dbReference type="InterPro" id="IPR011033">
    <property type="entry name" value="PRC_barrel-like_sf"/>
</dbReference>
<feature type="signal peptide" evidence="2">
    <location>
        <begin position="1"/>
        <end position="24"/>
    </location>
</feature>
<sequence>MSKIFTTMAAAALMASTAIAPAFAQTTAPAPAAPAEQSAPATPADPMAKPAAPAATSADAGAASGTYLTEQAATQVAASDYMGKSIYNAEDKSIGDVNDLILEENGGVVAAVVGVGGFLGIGEKNVAIPMDKLTVTREDNSVRLTTTETAESLQSAPKFMTLAEQQTAATSGTDATTTSSTAPAPMTPAAPGAAPADDATTPATPAKP</sequence>
<keyword evidence="5" id="KW-1185">Reference proteome</keyword>
<dbReference type="RefSeq" id="WP_306829853.1">
    <property type="nucleotide sequence ID" value="NZ_JAUSRF010000001.1"/>
</dbReference>
<evidence type="ECO:0000259" key="3">
    <source>
        <dbReference type="Pfam" id="PF05239"/>
    </source>
</evidence>
<reference evidence="4 5" key="1">
    <citation type="submission" date="2023-07" db="EMBL/GenBank/DDBJ databases">
        <title>Sorghum-associated microbial communities from plants grown in Nebraska, USA.</title>
        <authorList>
            <person name="Schachtman D."/>
        </authorList>
    </citation>
    <scope>NUCLEOTIDE SEQUENCE [LARGE SCALE GENOMIC DNA]</scope>
    <source>
        <strain evidence="4 5">DS1307</strain>
    </source>
</reference>
<dbReference type="Gene3D" id="2.30.30.240">
    <property type="entry name" value="PRC-barrel domain"/>
    <property type="match status" value="1"/>
</dbReference>
<dbReference type="PANTHER" id="PTHR36505:SF1">
    <property type="entry name" value="BLR1072 PROTEIN"/>
    <property type="match status" value="1"/>
</dbReference>
<gene>
    <name evidence="4" type="ORF">J2T09_000070</name>
</gene>
<evidence type="ECO:0000313" key="5">
    <source>
        <dbReference type="Proteomes" id="UP001241472"/>
    </source>
</evidence>
<feature type="chain" id="PRO_5046942671" evidence="2">
    <location>
        <begin position="25"/>
        <end position="208"/>
    </location>
</feature>
<evidence type="ECO:0000256" key="1">
    <source>
        <dbReference type="SAM" id="MobiDB-lite"/>
    </source>
</evidence>
<dbReference type="Proteomes" id="UP001241472">
    <property type="component" value="Unassembled WGS sequence"/>
</dbReference>